<dbReference type="PROSITE" id="PS51232">
    <property type="entry name" value="GBD_FH3"/>
    <property type="match status" value="1"/>
</dbReference>
<dbReference type="InterPro" id="IPR014768">
    <property type="entry name" value="GBD/FH3_dom"/>
</dbReference>
<dbReference type="InterPro" id="IPR010473">
    <property type="entry name" value="GTPase-bd"/>
</dbReference>
<accession>A0A9X0CLJ1</accession>
<sequence>MANVKNAKRWTAVRQQFNSGASDGKQIETFSISTDVSAELCVRLLSSSCLRNFSGLKTKLQTSSAEWIAEFLIQGGMEVMFEALERLSRGGKVAFVEAFMQLECVNCIKAVMNSKQGLDSMVENKSLVRNLVEALDTNNTMIKKQVFELLSALCLYSNQGHQLAIDALENYKLTKGQRYRFSLIINELKNAEVVPYMTTCLAFVNTILIATEDFEERVRLRNEFSGLGLLDILSNLRHNDDEELLVQLDVFEEQRLEDEDDLSSPEGVNLTSHLDVFHALFRKVSNKPQGVNLLSILQNLLLIDDDSPVSDSVWEVIEKLVKRAANIESATRVEFLLESGEKELIGLENDGSPARRQHSDDRSDSSDDNMGQRMSVAMHSSEDVRAACVRSVSDDQYNATTGVAGEVYDEIQASSTDTALEEAFPVTFFDEAPPPASVQILEDIIQNNKATEGGRSSSPDLMLDLENVAIELGLNNPPPPPPPPPLPGQSPCDDFQVLNQLKHHHHLHHLLHFLDKIPIFRTGDQLLLHQPQEGQEFLHLPAASCTRK</sequence>
<evidence type="ECO:0000313" key="4">
    <source>
        <dbReference type="Proteomes" id="UP001163046"/>
    </source>
</evidence>
<dbReference type="InterPro" id="IPR011989">
    <property type="entry name" value="ARM-like"/>
</dbReference>
<gene>
    <name evidence="3" type="primary">INF2</name>
    <name evidence="3" type="ORF">OS493_011658</name>
</gene>
<dbReference type="Gene3D" id="1.25.10.10">
    <property type="entry name" value="Leucine-rich Repeat Variant"/>
    <property type="match status" value="1"/>
</dbReference>
<dbReference type="Proteomes" id="UP001163046">
    <property type="component" value="Unassembled WGS sequence"/>
</dbReference>
<keyword evidence="4" id="KW-1185">Reference proteome</keyword>
<dbReference type="EMBL" id="MU827306">
    <property type="protein sequence ID" value="KAJ7363370.1"/>
    <property type="molecule type" value="Genomic_DNA"/>
</dbReference>
<keyword evidence="3" id="KW-0436">Ligase</keyword>
<dbReference type="AlphaFoldDB" id="A0A9X0CLJ1"/>
<evidence type="ECO:0000313" key="3">
    <source>
        <dbReference type="EMBL" id="KAJ7363370.1"/>
    </source>
</evidence>
<dbReference type="GO" id="GO:0004019">
    <property type="term" value="F:adenylosuccinate synthase activity"/>
    <property type="evidence" value="ECO:0007669"/>
    <property type="project" value="UniProtKB-EC"/>
</dbReference>
<dbReference type="GO" id="GO:0003779">
    <property type="term" value="F:actin binding"/>
    <property type="evidence" value="ECO:0007669"/>
    <property type="project" value="InterPro"/>
</dbReference>
<feature type="domain" description="GBD/FH3" evidence="2">
    <location>
        <begin position="1"/>
        <end position="332"/>
    </location>
</feature>
<comment type="caution">
    <text evidence="3">The sequence shown here is derived from an EMBL/GenBank/DDBJ whole genome shotgun (WGS) entry which is preliminary data.</text>
</comment>
<dbReference type="EC" id="6.3.4.4" evidence="3"/>
<dbReference type="SUPFAM" id="SSF48371">
    <property type="entry name" value="ARM repeat"/>
    <property type="match status" value="1"/>
</dbReference>
<dbReference type="PANTHER" id="PTHR46345:SF8">
    <property type="entry name" value="FORMIN 3, ISOFORM B"/>
    <property type="match status" value="1"/>
</dbReference>
<dbReference type="Pfam" id="PF06367">
    <property type="entry name" value="Drf_FH3"/>
    <property type="match status" value="1"/>
</dbReference>
<feature type="region of interest" description="Disordered" evidence="1">
    <location>
        <begin position="471"/>
        <end position="491"/>
    </location>
</feature>
<dbReference type="SMART" id="SM01140">
    <property type="entry name" value="Drf_GBD"/>
    <property type="match status" value="1"/>
</dbReference>
<evidence type="ECO:0000259" key="2">
    <source>
        <dbReference type="PROSITE" id="PS51232"/>
    </source>
</evidence>
<dbReference type="GO" id="GO:0031267">
    <property type="term" value="F:small GTPase binding"/>
    <property type="evidence" value="ECO:0007669"/>
    <property type="project" value="InterPro"/>
</dbReference>
<protein>
    <submittedName>
        <fullName evidence="3">Inverted formin-2</fullName>
        <ecNumber evidence="3">6.3.4.4</ecNumber>
    </submittedName>
</protein>
<dbReference type="PANTHER" id="PTHR46345">
    <property type="entry name" value="INVERTED FORMIN-2"/>
    <property type="match status" value="1"/>
</dbReference>
<reference evidence="3" key="1">
    <citation type="submission" date="2023-01" db="EMBL/GenBank/DDBJ databases">
        <title>Genome assembly of the deep-sea coral Lophelia pertusa.</title>
        <authorList>
            <person name="Herrera S."/>
            <person name="Cordes E."/>
        </authorList>
    </citation>
    <scope>NUCLEOTIDE SEQUENCE</scope>
    <source>
        <strain evidence="3">USNM1676648</strain>
        <tissue evidence="3">Polyp</tissue>
    </source>
</reference>
<dbReference type="GO" id="GO:0030036">
    <property type="term" value="P:actin cytoskeleton organization"/>
    <property type="evidence" value="ECO:0007669"/>
    <property type="project" value="InterPro"/>
</dbReference>
<dbReference type="InterPro" id="IPR016024">
    <property type="entry name" value="ARM-type_fold"/>
</dbReference>
<organism evidence="3 4">
    <name type="scientific">Desmophyllum pertusum</name>
    <dbReference type="NCBI Taxonomy" id="174260"/>
    <lineage>
        <taxon>Eukaryota</taxon>
        <taxon>Metazoa</taxon>
        <taxon>Cnidaria</taxon>
        <taxon>Anthozoa</taxon>
        <taxon>Hexacorallia</taxon>
        <taxon>Scleractinia</taxon>
        <taxon>Caryophylliina</taxon>
        <taxon>Caryophylliidae</taxon>
        <taxon>Desmophyllum</taxon>
    </lineage>
</organism>
<name>A0A9X0CLJ1_9CNID</name>
<dbReference type="OrthoDB" id="26518at2759"/>
<dbReference type="SMART" id="SM01139">
    <property type="entry name" value="Drf_FH3"/>
    <property type="match status" value="1"/>
</dbReference>
<dbReference type="InterPro" id="IPR010472">
    <property type="entry name" value="FH3_dom"/>
</dbReference>
<feature type="compositionally biased region" description="Pro residues" evidence="1">
    <location>
        <begin position="476"/>
        <end position="488"/>
    </location>
</feature>
<evidence type="ECO:0000256" key="1">
    <source>
        <dbReference type="SAM" id="MobiDB-lite"/>
    </source>
</evidence>
<feature type="region of interest" description="Disordered" evidence="1">
    <location>
        <begin position="346"/>
        <end position="371"/>
    </location>
</feature>
<dbReference type="Pfam" id="PF06371">
    <property type="entry name" value="Drf_GBD"/>
    <property type="match status" value="1"/>
</dbReference>
<dbReference type="Gene3D" id="1.10.238.150">
    <property type="entry name" value="Formin, FH3 diaphanous domain"/>
    <property type="match status" value="1"/>
</dbReference>
<proteinExistence type="predicted"/>